<proteinExistence type="predicted"/>
<dbReference type="VEuPathDB" id="TriTrypDB:TcIL3000_6_380"/>
<dbReference type="InterPro" id="IPR004045">
    <property type="entry name" value="Glutathione_S-Trfase_N"/>
</dbReference>
<gene>
    <name evidence="3" type="ORF">TCIL3000_6_380</name>
</gene>
<dbReference type="EMBL" id="HE575319">
    <property type="protein sequence ID" value="CCC90812.1"/>
    <property type="molecule type" value="Genomic_DNA"/>
</dbReference>
<dbReference type="InterPro" id="IPR050802">
    <property type="entry name" value="EF-GSTs"/>
</dbReference>
<feature type="domain" description="GST N-terminal" evidence="2">
    <location>
        <begin position="1"/>
        <end position="82"/>
    </location>
</feature>
<sequence length="348" mass="38475">MVLALVGSYDDHNVHRILLVAAFAGTKLKLVPITAGTENVTNSYRLNCHPLGQMPVLKSDEGYLFGTNAIIRHLARTERPYDPLGSVRYPSPEHTVPYTLYGKSELELAMVDCWLDFVVMRLDPHVLRIMELERLGRGRQRHEDLEEARDAVMEALHTLEERLRSQKKQLEGVLGNCTPKTNGKTAADEADAYLSEEESLLIFTPRGTTCLRGCHTYNIKSRAEEQHETGSIFGNSPPDGAGVGGASTTWQSLCTVRMPTPRGNIATPRHTQMSPHRNSVPPTDTIFIVGDSLTAADLILAMAISLALKTKLLPSVMRKKCPTVVHYSTVIMRLPVAANVQKALKIDM</sequence>
<dbReference type="Gene3D" id="3.40.30.10">
    <property type="entry name" value="Glutaredoxin"/>
    <property type="match status" value="1"/>
</dbReference>
<keyword evidence="1" id="KW-0175">Coiled coil</keyword>
<dbReference type="PANTHER" id="PTHR43986:SF1">
    <property type="entry name" value="ELONGATION FACTOR 1-GAMMA"/>
    <property type="match status" value="1"/>
</dbReference>
<dbReference type="InterPro" id="IPR036282">
    <property type="entry name" value="Glutathione-S-Trfase_C_sf"/>
</dbReference>
<dbReference type="InterPro" id="IPR036249">
    <property type="entry name" value="Thioredoxin-like_sf"/>
</dbReference>
<dbReference type="AlphaFoldDB" id="G0UN52"/>
<dbReference type="SUPFAM" id="SSF47616">
    <property type="entry name" value="GST C-terminal domain-like"/>
    <property type="match status" value="2"/>
</dbReference>
<evidence type="ECO:0000256" key="1">
    <source>
        <dbReference type="SAM" id="Coils"/>
    </source>
</evidence>
<protein>
    <recommendedName>
        <fullName evidence="2">GST N-terminal domain-containing protein</fullName>
    </recommendedName>
</protein>
<dbReference type="GO" id="GO:0006414">
    <property type="term" value="P:translational elongation"/>
    <property type="evidence" value="ECO:0007669"/>
    <property type="project" value="TreeGrafter"/>
</dbReference>
<evidence type="ECO:0000259" key="2">
    <source>
        <dbReference type="PROSITE" id="PS50404"/>
    </source>
</evidence>
<dbReference type="GO" id="GO:0005634">
    <property type="term" value="C:nucleus"/>
    <property type="evidence" value="ECO:0007669"/>
    <property type="project" value="TreeGrafter"/>
</dbReference>
<evidence type="ECO:0000313" key="3">
    <source>
        <dbReference type="EMBL" id="CCC90812.1"/>
    </source>
</evidence>
<dbReference type="GO" id="GO:0005737">
    <property type="term" value="C:cytoplasm"/>
    <property type="evidence" value="ECO:0007669"/>
    <property type="project" value="TreeGrafter"/>
</dbReference>
<dbReference type="Gene3D" id="1.20.1050.10">
    <property type="match status" value="2"/>
</dbReference>
<reference evidence="3" key="1">
    <citation type="journal article" date="2012" name="Proc. Natl. Acad. Sci. U.S.A.">
        <title>Antigenic diversity is generated by distinct evolutionary mechanisms in African trypanosome species.</title>
        <authorList>
            <person name="Jackson A.P."/>
            <person name="Berry A."/>
            <person name="Aslett M."/>
            <person name="Allison H.C."/>
            <person name="Burton P."/>
            <person name="Vavrova-Anderson J."/>
            <person name="Brown R."/>
            <person name="Browne H."/>
            <person name="Corton N."/>
            <person name="Hauser H."/>
            <person name="Gamble J."/>
            <person name="Gilderthorp R."/>
            <person name="Marcello L."/>
            <person name="McQuillan J."/>
            <person name="Otto T.D."/>
            <person name="Quail M.A."/>
            <person name="Sanders M.J."/>
            <person name="van Tonder A."/>
            <person name="Ginger M.L."/>
            <person name="Field M.C."/>
            <person name="Barry J.D."/>
            <person name="Hertz-Fowler C."/>
            <person name="Berriman M."/>
        </authorList>
    </citation>
    <scope>NUCLEOTIDE SEQUENCE</scope>
    <source>
        <strain evidence="3">IL3000</strain>
    </source>
</reference>
<dbReference type="PROSITE" id="PS50404">
    <property type="entry name" value="GST_NTER"/>
    <property type="match status" value="1"/>
</dbReference>
<feature type="coiled-coil region" evidence="1">
    <location>
        <begin position="142"/>
        <end position="176"/>
    </location>
</feature>
<dbReference type="Pfam" id="PF02798">
    <property type="entry name" value="GST_N"/>
    <property type="match status" value="1"/>
</dbReference>
<name>G0UN52_TRYCI</name>
<organism evidence="3">
    <name type="scientific">Trypanosoma congolense (strain IL3000)</name>
    <dbReference type="NCBI Taxonomy" id="1068625"/>
    <lineage>
        <taxon>Eukaryota</taxon>
        <taxon>Discoba</taxon>
        <taxon>Euglenozoa</taxon>
        <taxon>Kinetoplastea</taxon>
        <taxon>Metakinetoplastina</taxon>
        <taxon>Trypanosomatida</taxon>
        <taxon>Trypanosomatidae</taxon>
        <taxon>Trypanosoma</taxon>
        <taxon>Nannomonas</taxon>
    </lineage>
</organism>
<accession>G0UN52</accession>
<dbReference type="PANTHER" id="PTHR43986">
    <property type="entry name" value="ELONGATION FACTOR 1-GAMMA"/>
    <property type="match status" value="1"/>
</dbReference>
<dbReference type="SUPFAM" id="SSF52833">
    <property type="entry name" value="Thioredoxin-like"/>
    <property type="match status" value="1"/>
</dbReference>